<evidence type="ECO:0000313" key="4">
    <source>
        <dbReference type="Proteomes" id="UP000255467"/>
    </source>
</evidence>
<evidence type="ECO:0000259" key="2">
    <source>
        <dbReference type="Pfam" id="PF02517"/>
    </source>
</evidence>
<proteinExistence type="predicted"/>
<dbReference type="GO" id="GO:0080120">
    <property type="term" value="P:CAAX-box protein maturation"/>
    <property type="evidence" value="ECO:0007669"/>
    <property type="project" value="UniProtKB-ARBA"/>
</dbReference>
<keyword evidence="1" id="KW-0812">Transmembrane</keyword>
<feature type="transmembrane region" description="Helical" evidence="1">
    <location>
        <begin position="211"/>
        <end position="232"/>
    </location>
</feature>
<dbReference type="InterPro" id="IPR003675">
    <property type="entry name" value="Rce1/LyrA-like_dom"/>
</dbReference>
<keyword evidence="4" id="KW-1185">Reference proteome</keyword>
<name>A0A379JII8_9NOCA</name>
<dbReference type="EMBL" id="UGRY01000005">
    <property type="protein sequence ID" value="SUD48469.1"/>
    <property type="molecule type" value="Genomic_DNA"/>
</dbReference>
<feature type="transmembrane region" description="Helical" evidence="1">
    <location>
        <begin position="263"/>
        <end position="282"/>
    </location>
</feature>
<evidence type="ECO:0000256" key="1">
    <source>
        <dbReference type="SAM" id="Phobius"/>
    </source>
</evidence>
<feature type="transmembrane region" description="Helical" evidence="1">
    <location>
        <begin position="20"/>
        <end position="41"/>
    </location>
</feature>
<reference evidence="3 4" key="1">
    <citation type="submission" date="2018-06" db="EMBL/GenBank/DDBJ databases">
        <authorList>
            <consortium name="Pathogen Informatics"/>
            <person name="Doyle S."/>
        </authorList>
    </citation>
    <scope>NUCLEOTIDE SEQUENCE [LARGE SCALE GENOMIC DNA]</scope>
    <source>
        <strain evidence="3 4">NCTC1934</strain>
    </source>
</reference>
<feature type="transmembrane region" description="Helical" evidence="1">
    <location>
        <begin position="94"/>
        <end position="111"/>
    </location>
</feature>
<feature type="transmembrane region" description="Helical" evidence="1">
    <location>
        <begin position="179"/>
        <end position="199"/>
    </location>
</feature>
<protein>
    <submittedName>
        <fullName evidence="3">CAAX amino terminal protease self- immunity</fullName>
    </submittedName>
</protein>
<evidence type="ECO:0000313" key="3">
    <source>
        <dbReference type="EMBL" id="SUD48469.1"/>
    </source>
</evidence>
<dbReference type="GO" id="GO:0004175">
    <property type="term" value="F:endopeptidase activity"/>
    <property type="evidence" value="ECO:0007669"/>
    <property type="project" value="UniProtKB-ARBA"/>
</dbReference>
<dbReference type="AlphaFoldDB" id="A0A379JII8"/>
<gene>
    <name evidence="3" type="ORF">NCTC1934_05804</name>
</gene>
<keyword evidence="3" id="KW-0645">Protease</keyword>
<keyword evidence="1" id="KW-0472">Membrane</keyword>
<keyword evidence="1" id="KW-1133">Transmembrane helix</keyword>
<feature type="domain" description="CAAX prenyl protease 2/Lysostaphin resistance protein A-like" evidence="2">
    <location>
        <begin position="178"/>
        <end position="274"/>
    </location>
</feature>
<keyword evidence="3" id="KW-0378">Hydrolase</keyword>
<feature type="transmembrane region" description="Helical" evidence="1">
    <location>
        <begin position="117"/>
        <end position="138"/>
    </location>
</feature>
<dbReference type="STRING" id="1406858.GCA_000710895_04470"/>
<organism evidence="3 4">
    <name type="scientific">Nocardia otitidiscaviarum</name>
    <dbReference type="NCBI Taxonomy" id="1823"/>
    <lineage>
        <taxon>Bacteria</taxon>
        <taxon>Bacillati</taxon>
        <taxon>Actinomycetota</taxon>
        <taxon>Actinomycetes</taxon>
        <taxon>Mycobacteriales</taxon>
        <taxon>Nocardiaceae</taxon>
        <taxon>Nocardia</taxon>
    </lineage>
</organism>
<dbReference type="Pfam" id="PF02517">
    <property type="entry name" value="Rce1-like"/>
    <property type="match status" value="1"/>
</dbReference>
<accession>A0A379JII8</accession>
<dbReference type="GO" id="GO:0006508">
    <property type="term" value="P:proteolysis"/>
    <property type="evidence" value="ECO:0007669"/>
    <property type="project" value="UniProtKB-KW"/>
</dbReference>
<sequence>MITSGYRGVVSTMSRTSTALLVGGIAAYVAALAVLIGTGHTGVRYSADDAETVSLWLLWLPALAGLAVAWAIPPRAPAPDPFAEVDPRLVTRQAGVLAGLGVAFTVGLHLAPRTDLWFVGLKLVLLVAIPWATRMVSWREWAALGTRGRWLRPLAAVVAFELVRSLTGPDSDGVVPDAVTIALVFLFNAVIEEVFYRFWLQTRLESRYGRWPAILVVSVLWASWHSALLSIAGVGVDLAAAVAKLGVDGLFLGYLWSRHRNPWVLLLMHGLINAPIVMLLAVR</sequence>
<dbReference type="Proteomes" id="UP000255467">
    <property type="component" value="Unassembled WGS sequence"/>
</dbReference>
<feature type="transmembrane region" description="Helical" evidence="1">
    <location>
        <begin position="53"/>
        <end position="73"/>
    </location>
</feature>